<reference evidence="1" key="1">
    <citation type="journal article" date="2019" name="Environ. Microbiol.">
        <title>Fungal ecological strategies reflected in gene transcription - a case study of two litter decomposers.</title>
        <authorList>
            <person name="Barbi F."/>
            <person name="Kohler A."/>
            <person name="Barry K."/>
            <person name="Baskaran P."/>
            <person name="Daum C."/>
            <person name="Fauchery L."/>
            <person name="Ihrmark K."/>
            <person name="Kuo A."/>
            <person name="LaButti K."/>
            <person name="Lipzen A."/>
            <person name="Morin E."/>
            <person name="Grigoriev I.V."/>
            <person name="Henrissat B."/>
            <person name="Lindahl B."/>
            <person name="Martin F."/>
        </authorList>
    </citation>
    <scope>NUCLEOTIDE SEQUENCE</scope>
    <source>
        <strain evidence="1">JB14</strain>
    </source>
</reference>
<organism evidence="1 2">
    <name type="scientific">Gymnopus androsaceus JB14</name>
    <dbReference type="NCBI Taxonomy" id="1447944"/>
    <lineage>
        <taxon>Eukaryota</taxon>
        <taxon>Fungi</taxon>
        <taxon>Dikarya</taxon>
        <taxon>Basidiomycota</taxon>
        <taxon>Agaricomycotina</taxon>
        <taxon>Agaricomycetes</taxon>
        <taxon>Agaricomycetidae</taxon>
        <taxon>Agaricales</taxon>
        <taxon>Marasmiineae</taxon>
        <taxon>Omphalotaceae</taxon>
        <taxon>Gymnopus</taxon>
    </lineage>
</organism>
<dbReference type="OrthoDB" id="2942715at2759"/>
<dbReference type="AlphaFoldDB" id="A0A6A4GQV7"/>
<evidence type="ECO:0000313" key="1">
    <source>
        <dbReference type="EMBL" id="KAE9387635.1"/>
    </source>
</evidence>
<keyword evidence="2" id="KW-1185">Reference proteome</keyword>
<sequence length="243" mass="27675">MFTDQYHLFGHQRGGFNLRQRRGLINPDFLSILTSLLKSYQGLIGRRYLTEKMIISSPNMQTLPESSLLGIQTIRLHHGLHYGKHDPCFAPQPFNFTLAPHLALIPYPGSLDTITLWVCPMDEESEAIAGHKLSLVPLGHIRRDLVAHLEKEFFKILANPDSKASKAHPKGKEYCMCIRILLSHLLSPATFQQALMTWRLAQRNCLELHTHVVWLSKVKPTFTSEHAWETHEVRSVVGAITDK</sequence>
<accession>A0A6A4GQV7</accession>
<dbReference type="EMBL" id="ML769788">
    <property type="protein sequence ID" value="KAE9387635.1"/>
    <property type="molecule type" value="Genomic_DNA"/>
</dbReference>
<gene>
    <name evidence="1" type="ORF">BT96DRAFT_1004919</name>
</gene>
<proteinExistence type="predicted"/>
<dbReference type="Proteomes" id="UP000799118">
    <property type="component" value="Unassembled WGS sequence"/>
</dbReference>
<protein>
    <submittedName>
        <fullName evidence="1">Uncharacterized protein</fullName>
    </submittedName>
</protein>
<evidence type="ECO:0000313" key="2">
    <source>
        <dbReference type="Proteomes" id="UP000799118"/>
    </source>
</evidence>
<name>A0A6A4GQV7_9AGAR</name>